<comment type="caution">
    <text evidence="2">The sequence shown here is derived from an EMBL/GenBank/DDBJ whole genome shotgun (WGS) entry which is preliminary data.</text>
</comment>
<accession>A0AA39RVI7</accession>
<dbReference type="Pfam" id="PF00168">
    <property type="entry name" value="C2"/>
    <property type="match status" value="1"/>
</dbReference>
<dbReference type="Proteomes" id="UP001168877">
    <property type="component" value="Unassembled WGS sequence"/>
</dbReference>
<dbReference type="SMART" id="SM00239">
    <property type="entry name" value="C2"/>
    <property type="match status" value="1"/>
</dbReference>
<organism evidence="2 3">
    <name type="scientific">Acer saccharum</name>
    <name type="common">Sugar maple</name>
    <dbReference type="NCBI Taxonomy" id="4024"/>
    <lineage>
        <taxon>Eukaryota</taxon>
        <taxon>Viridiplantae</taxon>
        <taxon>Streptophyta</taxon>
        <taxon>Embryophyta</taxon>
        <taxon>Tracheophyta</taxon>
        <taxon>Spermatophyta</taxon>
        <taxon>Magnoliopsida</taxon>
        <taxon>eudicotyledons</taxon>
        <taxon>Gunneridae</taxon>
        <taxon>Pentapetalae</taxon>
        <taxon>rosids</taxon>
        <taxon>malvids</taxon>
        <taxon>Sapindales</taxon>
        <taxon>Sapindaceae</taxon>
        <taxon>Hippocastanoideae</taxon>
        <taxon>Acereae</taxon>
        <taxon>Acer</taxon>
    </lineage>
</organism>
<proteinExistence type="predicted"/>
<dbReference type="Gene3D" id="2.60.40.150">
    <property type="entry name" value="C2 domain"/>
    <property type="match status" value="1"/>
</dbReference>
<dbReference type="FunFam" id="2.60.40.150:FF:000323">
    <property type="entry name" value="C2 calcium/lipid-binding plant phosphoribosyltransferase family protein"/>
    <property type="match status" value="1"/>
</dbReference>
<dbReference type="EMBL" id="JAUESC010000384">
    <property type="protein sequence ID" value="KAK0580970.1"/>
    <property type="molecule type" value="Genomic_DNA"/>
</dbReference>
<dbReference type="SUPFAM" id="SSF49562">
    <property type="entry name" value="C2 domain (Calcium/lipid-binding domain, CaLB)"/>
    <property type="match status" value="1"/>
</dbReference>
<gene>
    <name evidence="2" type="ORF">LWI29_008265</name>
</gene>
<protein>
    <recommendedName>
        <fullName evidence="1">C2 domain-containing protein</fullName>
    </recommendedName>
</protein>
<name>A0AA39RVI7_ACESA</name>
<sequence length="153" mass="17175">MSNLKLGVEVVSAHDLMPRDGEGSSSAFVEIHFDDQRFRTTTKEKDLNPVWNETFYFNVSDPNNLPNIALDAFIYHRIKANNSKSFLGKVRLNGTSFVPYSSDAVVLHYPLGKRNFLSRVKGELGLKVFLTDDPSIKISNLLPAMESSVQGWP</sequence>
<keyword evidence="3" id="KW-1185">Reference proteome</keyword>
<dbReference type="InterPro" id="IPR035892">
    <property type="entry name" value="C2_domain_sf"/>
</dbReference>
<reference evidence="2" key="2">
    <citation type="submission" date="2023-06" db="EMBL/GenBank/DDBJ databases">
        <authorList>
            <person name="Swenson N.G."/>
            <person name="Wegrzyn J.L."/>
            <person name="Mcevoy S.L."/>
        </authorList>
    </citation>
    <scope>NUCLEOTIDE SEQUENCE</scope>
    <source>
        <strain evidence="2">NS2018</strain>
        <tissue evidence="2">Leaf</tissue>
    </source>
</reference>
<dbReference type="PANTHER" id="PTHR31425">
    <property type="entry name" value="PHOSPHORIBOSYLANTHRANILATE TRANSFERASE ISOFORM 1"/>
    <property type="match status" value="1"/>
</dbReference>
<dbReference type="AlphaFoldDB" id="A0AA39RVI7"/>
<dbReference type="PANTHER" id="PTHR31425:SF32">
    <property type="entry name" value="MULTIPLE C2 DOMAIN AND TRANSMEMBRANE REGION PROTEIN 9"/>
    <property type="match status" value="1"/>
</dbReference>
<dbReference type="PROSITE" id="PS50004">
    <property type="entry name" value="C2"/>
    <property type="match status" value="1"/>
</dbReference>
<evidence type="ECO:0000313" key="3">
    <source>
        <dbReference type="Proteomes" id="UP001168877"/>
    </source>
</evidence>
<dbReference type="InterPro" id="IPR047259">
    <property type="entry name" value="QUIRKY-like"/>
</dbReference>
<reference evidence="2" key="1">
    <citation type="journal article" date="2022" name="Plant J.">
        <title>Strategies of tolerance reflected in two North American maple genomes.</title>
        <authorList>
            <person name="McEvoy S.L."/>
            <person name="Sezen U.U."/>
            <person name="Trouern-Trend A."/>
            <person name="McMahon S.M."/>
            <person name="Schaberg P.G."/>
            <person name="Yang J."/>
            <person name="Wegrzyn J.L."/>
            <person name="Swenson N.G."/>
        </authorList>
    </citation>
    <scope>NUCLEOTIDE SEQUENCE</scope>
    <source>
        <strain evidence="2">NS2018</strain>
    </source>
</reference>
<evidence type="ECO:0000313" key="2">
    <source>
        <dbReference type="EMBL" id="KAK0580970.1"/>
    </source>
</evidence>
<dbReference type="CDD" id="cd04022">
    <property type="entry name" value="C2A_MCTP_PRT_plant"/>
    <property type="match status" value="1"/>
</dbReference>
<evidence type="ECO:0000259" key="1">
    <source>
        <dbReference type="PROSITE" id="PS50004"/>
    </source>
</evidence>
<feature type="domain" description="C2" evidence="1">
    <location>
        <begin position="1"/>
        <end position="109"/>
    </location>
</feature>
<dbReference type="InterPro" id="IPR000008">
    <property type="entry name" value="C2_dom"/>
</dbReference>